<sequence>MRINQDIHSEPKEGPVGKERLDTHPAFGVATVTRGHGTGTALFQSDLLHNETITLAISEADRTRSLNRDWVHSTHQLVEIEMSLAQWGALISSIGIGSGVPVTVRRKPGEPLTPGIPYEPRIAESLSEVRTSVDHLMEKSRDSLSALEEAIESKAGIRAIRDALRAHRATIDNAPANAEFAVKSVAEAAEKVAAQAKADIESHVLAAAQQTGLTASVQLPALDSFVAGDDSVDTQLEAGHVDE</sequence>
<dbReference type="EMBL" id="SNYA01000004">
    <property type="protein sequence ID" value="TDP92338.1"/>
    <property type="molecule type" value="Genomic_DNA"/>
</dbReference>
<accession>A0A4V6PVN8</accession>
<organism evidence="2 3">
    <name type="scientific">Leucobacter luti</name>
    <dbReference type="NCBI Taxonomy" id="340320"/>
    <lineage>
        <taxon>Bacteria</taxon>
        <taxon>Bacillati</taxon>
        <taxon>Actinomycetota</taxon>
        <taxon>Actinomycetes</taxon>
        <taxon>Micrococcales</taxon>
        <taxon>Microbacteriaceae</taxon>
        <taxon>Leucobacter</taxon>
    </lineage>
</organism>
<evidence type="ECO:0000313" key="2">
    <source>
        <dbReference type="EMBL" id="TDP92338.1"/>
    </source>
</evidence>
<name>A0A4V6PVN8_9MICO</name>
<evidence type="ECO:0000313" key="3">
    <source>
        <dbReference type="Proteomes" id="UP000295601"/>
    </source>
</evidence>
<dbReference type="OrthoDB" id="4097021at2"/>
<dbReference type="AlphaFoldDB" id="A0A4V6PVN8"/>
<comment type="caution">
    <text evidence="2">The sequence shown here is derived from an EMBL/GenBank/DDBJ whole genome shotgun (WGS) entry which is preliminary data.</text>
</comment>
<gene>
    <name evidence="2" type="ORF">EDF62_1544</name>
</gene>
<dbReference type="RefSeq" id="WP_133616577.1">
    <property type="nucleotide sequence ID" value="NZ_SNYA01000004.1"/>
</dbReference>
<reference evidence="2 3" key="1">
    <citation type="submission" date="2019-03" db="EMBL/GenBank/DDBJ databases">
        <title>Genomic analyses of the natural microbiome of Caenorhabditis elegans.</title>
        <authorList>
            <person name="Samuel B."/>
        </authorList>
    </citation>
    <scope>NUCLEOTIDE SEQUENCE [LARGE SCALE GENOMIC DNA]</scope>
    <source>
        <strain evidence="2 3">JUb18</strain>
    </source>
</reference>
<feature type="region of interest" description="Disordered" evidence="1">
    <location>
        <begin position="1"/>
        <end position="21"/>
    </location>
</feature>
<keyword evidence="3" id="KW-1185">Reference proteome</keyword>
<dbReference type="Proteomes" id="UP000295601">
    <property type="component" value="Unassembled WGS sequence"/>
</dbReference>
<evidence type="ECO:0000256" key="1">
    <source>
        <dbReference type="SAM" id="MobiDB-lite"/>
    </source>
</evidence>
<protein>
    <submittedName>
        <fullName evidence="2">Uncharacterized protein</fullName>
    </submittedName>
</protein>
<proteinExistence type="predicted"/>